<dbReference type="CDD" id="cd07505">
    <property type="entry name" value="HAD_BPGM-like"/>
    <property type="match status" value="1"/>
</dbReference>
<proteinExistence type="predicted"/>
<dbReference type="SFLD" id="SFLDG01135">
    <property type="entry name" value="C1.5.6:_HAD__Beta-PGM__Phospha"/>
    <property type="match status" value="1"/>
</dbReference>
<dbReference type="SMR" id="A2EZW3"/>
<dbReference type="SUPFAM" id="SSF56784">
    <property type="entry name" value="HAD-like"/>
    <property type="match status" value="1"/>
</dbReference>
<dbReference type="OrthoDB" id="40579at2759"/>
<dbReference type="InterPro" id="IPR023198">
    <property type="entry name" value="PGP-like_dom2"/>
</dbReference>
<name>A2EZW3_TRIV3</name>
<dbReference type="STRING" id="5722.A2EZW3"/>
<keyword evidence="2 3" id="KW-0378">Hydrolase</keyword>
<dbReference type="InterPro" id="IPR023214">
    <property type="entry name" value="HAD_sf"/>
</dbReference>
<dbReference type="GO" id="GO:0016791">
    <property type="term" value="F:phosphatase activity"/>
    <property type="evidence" value="ECO:0000318"/>
    <property type="project" value="GO_Central"/>
</dbReference>
<dbReference type="Gene3D" id="3.40.50.1000">
    <property type="entry name" value="HAD superfamily/HAD-like"/>
    <property type="match status" value="1"/>
</dbReference>
<organism evidence="3 4">
    <name type="scientific">Trichomonas vaginalis (strain ATCC PRA-98 / G3)</name>
    <dbReference type="NCBI Taxonomy" id="412133"/>
    <lineage>
        <taxon>Eukaryota</taxon>
        <taxon>Metamonada</taxon>
        <taxon>Parabasalia</taxon>
        <taxon>Trichomonadida</taxon>
        <taxon>Trichomonadidae</taxon>
        <taxon>Trichomonas</taxon>
    </lineage>
</organism>
<dbReference type="EMBL" id="DS113556">
    <property type="protein sequence ID" value="EAY01826.1"/>
    <property type="molecule type" value="Genomic_DNA"/>
</dbReference>
<keyword evidence="4" id="KW-1185">Reference proteome</keyword>
<dbReference type="PANTHER" id="PTHR18901">
    <property type="entry name" value="2-DEOXYGLUCOSE-6-PHOSPHATE PHOSPHATASE 2"/>
    <property type="match status" value="1"/>
</dbReference>
<dbReference type="PROSITE" id="PS01228">
    <property type="entry name" value="COF_1"/>
    <property type="match status" value="1"/>
</dbReference>
<reference evidence="3" key="2">
    <citation type="journal article" date="2007" name="Science">
        <title>Draft genome sequence of the sexually transmitted pathogen Trichomonas vaginalis.</title>
        <authorList>
            <person name="Carlton J.M."/>
            <person name="Hirt R.P."/>
            <person name="Silva J.C."/>
            <person name="Delcher A.L."/>
            <person name="Schatz M."/>
            <person name="Zhao Q."/>
            <person name="Wortman J.R."/>
            <person name="Bidwell S.L."/>
            <person name="Alsmark U.C.M."/>
            <person name="Besteiro S."/>
            <person name="Sicheritz-Ponten T."/>
            <person name="Noel C.J."/>
            <person name="Dacks J.B."/>
            <person name="Foster P.G."/>
            <person name="Simillion C."/>
            <person name="Van de Peer Y."/>
            <person name="Miranda-Saavedra D."/>
            <person name="Barton G.J."/>
            <person name="Westrop G.D."/>
            <person name="Mueller S."/>
            <person name="Dessi D."/>
            <person name="Fiori P.L."/>
            <person name="Ren Q."/>
            <person name="Paulsen I."/>
            <person name="Zhang H."/>
            <person name="Bastida-Corcuera F.D."/>
            <person name="Simoes-Barbosa A."/>
            <person name="Brown M.T."/>
            <person name="Hayes R.D."/>
            <person name="Mukherjee M."/>
            <person name="Okumura C.Y."/>
            <person name="Schneider R."/>
            <person name="Smith A.J."/>
            <person name="Vanacova S."/>
            <person name="Villalvazo M."/>
            <person name="Haas B.J."/>
            <person name="Pertea M."/>
            <person name="Feldblyum T.V."/>
            <person name="Utterback T.R."/>
            <person name="Shu C.L."/>
            <person name="Osoegawa K."/>
            <person name="de Jong P.J."/>
            <person name="Hrdy I."/>
            <person name="Horvathova L."/>
            <person name="Zubacova Z."/>
            <person name="Dolezal P."/>
            <person name="Malik S.B."/>
            <person name="Logsdon J.M. Jr."/>
            <person name="Henze K."/>
            <person name="Gupta A."/>
            <person name="Wang C.C."/>
            <person name="Dunne R.L."/>
            <person name="Upcroft J.A."/>
            <person name="Upcroft P."/>
            <person name="White O."/>
            <person name="Salzberg S.L."/>
            <person name="Tang P."/>
            <person name="Chiu C.-H."/>
            <person name="Lee Y.-S."/>
            <person name="Embley T.M."/>
            <person name="Coombs G.H."/>
            <person name="Mottram J.C."/>
            <person name="Tachezy J."/>
            <person name="Fraser-Liggett C.M."/>
            <person name="Johnson P.J."/>
        </authorList>
    </citation>
    <scope>NUCLEOTIDE SEQUENCE [LARGE SCALE GENOMIC DNA]</scope>
    <source>
        <strain evidence="3">G3</strain>
    </source>
</reference>
<dbReference type="PRINTS" id="PR00413">
    <property type="entry name" value="HADHALOGNASE"/>
</dbReference>
<sequence>MLDGIEAVFFDMDGTILNSLMLPPMVDKKFFAAHGLEVPKDLTAKFYSMSFTQSMELFQSLGCKGTVKELYDQWISLAHKLYTEDAEVKPGAVDLMKLLRERNIKTAICTSNARELGEAIVKSKNLSEYIDTVFTSCEVEKAKPAPDVYLKAASYFNVDPAKCLVFEDSVSGIKSGLSAGMHVCAIYDTFSAKHDQEKRQLAHYYIQDFTHVLDGTYEKLK</sequence>
<evidence type="ECO:0000313" key="4">
    <source>
        <dbReference type="Proteomes" id="UP000001542"/>
    </source>
</evidence>
<dbReference type="VEuPathDB" id="TrichDB:TVAGG3_0197150"/>
<accession>A2EZW3</accession>
<protein>
    <submittedName>
        <fullName evidence="3">Haloacid dehalogenase-like hydrolase family protein</fullName>
    </submittedName>
</protein>
<reference evidence="3" key="1">
    <citation type="submission" date="2006-10" db="EMBL/GenBank/DDBJ databases">
        <authorList>
            <person name="Amadeo P."/>
            <person name="Zhao Q."/>
            <person name="Wortman J."/>
            <person name="Fraser-Liggett C."/>
            <person name="Carlton J."/>
        </authorList>
    </citation>
    <scope>NUCLEOTIDE SEQUENCE</scope>
    <source>
        <strain evidence="3">G3</strain>
    </source>
</reference>
<dbReference type="Gene3D" id="1.10.150.240">
    <property type="entry name" value="Putative phosphatase, domain 2"/>
    <property type="match status" value="1"/>
</dbReference>
<dbReference type="AlphaFoldDB" id="A2EZW3"/>
<dbReference type="GO" id="GO:0046872">
    <property type="term" value="F:metal ion binding"/>
    <property type="evidence" value="ECO:0007669"/>
    <property type="project" value="UniProtKB-KW"/>
</dbReference>
<dbReference type="KEGG" id="tva:4759655"/>
<dbReference type="SFLD" id="SFLDS00003">
    <property type="entry name" value="Haloacid_Dehalogenase"/>
    <property type="match status" value="1"/>
</dbReference>
<evidence type="ECO:0000256" key="1">
    <source>
        <dbReference type="ARBA" id="ARBA00022723"/>
    </source>
</evidence>
<dbReference type="RefSeq" id="XP_001314373.1">
    <property type="nucleotide sequence ID" value="XM_001314354.1"/>
</dbReference>
<dbReference type="eggNOG" id="KOG2914">
    <property type="taxonomic scope" value="Eukaryota"/>
</dbReference>
<dbReference type="NCBIfam" id="TIGR01509">
    <property type="entry name" value="HAD-SF-IA-v3"/>
    <property type="match status" value="1"/>
</dbReference>
<keyword evidence="1" id="KW-0479">Metal-binding</keyword>
<evidence type="ECO:0000256" key="2">
    <source>
        <dbReference type="ARBA" id="ARBA00022801"/>
    </source>
</evidence>
<gene>
    <name evidence="3" type="ORF">TVAG_273370</name>
</gene>
<dbReference type="InterPro" id="IPR036412">
    <property type="entry name" value="HAD-like_sf"/>
</dbReference>
<dbReference type="FunFam" id="3.40.50.1000:FF:000036">
    <property type="entry name" value="HAD family hydrolase"/>
    <property type="match status" value="1"/>
</dbReference>
<dbReference type="Pfam" id="PF00702">
    <property type="entry name" value="Hydrolase"/>
    <property type="match status" value="1"/>
</dbReference>
<dbReference type="Proteomes" id="UP000001542">
    <property type="component" value="Unassembled WGS sequence"/>
</dbReference>
<dbReference type="InParanoid" id="A2EZW3"/>
<dbReference type="SFLD" id="SFLDG01129">
    <property type="entry name" value="C1.5:_HAD__Beta-PGM__Phosphata"/>
    <property type="match status" value="1"/>
</dbReference>
<dbReference type="InterPro" id="IPR006439">
    <property type="entry name" value="HAD-SF_hydro_IA"/>
</dbReference>
<evidence type="ECO:0000313" key="3">
    <source>
        <dbReference type="EMBL" id="EAY01826.1"/>
    </source>
</evidence>
<dbReference type="PANTHER" id="PTHR18901:SF38">
    <property type="entry name" value="PSEUDOURIDINE-5'-PHOSPHATASE"/>
    <property type="match status" value="1"/>
</dbReference>
<dbReference type="VEuPathDB" id="TrichDB:TVAG_273370"/>